<dbReference type="Proteomes" id="UP001155241">
    <property type="component" value="Unassembled WGS sequence"/>
</dbReference>
<evidence type="ECO:0000313" key="3">
    <source>
        <dbReference type="Proteomes" id="UP001155241"/>
    </source>
</evidence>
<comment type="cofactor">
    <cofactor evidence="1">
        <name>pyridoxal 5'-phosphate</name>
        <dbReference type="ChEBI" id="CHEBI:597326"/>
    </cofactor>
</comment>
<dbReference type="InterPro" id="IPR015424">
    <property type="entry name" value="PyrdxlP-dep_Trfase"/>
</dbReference>
<sequence length="136" mass="14952">MSNSTTWSQRSLAVFPAGSNGEFNLPEDLATVIHSGTGCRLVTASGQKMLDFSMGWGSVLVGHADPRITDYWSSQHMNRSLARRITLELFRRGIFLNPMGTKLYLSLAHDQAVCDQFLSILDDVLAEVKVQTSASC</sequence>
<dbReference type="EMBL" id="JAMXLR010000003">
    <property type="protein sequence ID" value="MCO6042398.1"/>
    <property type="molecule type" value="Genomic_DNA"/>
</dbReference>
<dbReference type="Gene3D" id="3.90.1150.10">
    <property type="entry name" value="Aspartate Aminotransferase, domain 1"/>
    <property type="match status" value="2"/>
</dbReference>
<gene>
    <name evidence="2" type="ORF">NG895_00620</name>
</gene>
<keyword evidence="2" id="KW-0808">Transferase</keyword>
<name>A0A9X2F687_9BACT</name>
<dbReference type="PANTHER" id="PTHR43713">
    <property type="entry name" value="GLUTAMATE-1-SEMIALDEHYDE 2,1-AMINOMUTASE"/>
    <property type="match status" value="1"/>
</dbReference>
<dbReference type="InterPro" id="IPR015422">
    <property type="entry name" value="PyrdxlP-dep_Trfase_small"/>
</dbReference>
<organism evidence="2 3">
    <name type="scientific">Aeoliella straminimaris</name>
    <dbReference type="NCBI Taxonomy" id="2954799"/>
    <lineage>
        <taxon>Bacteria</taxon>
        <taxon>Pseudomonadati</taxon>
        <taxon>Planctomycetota</taxon>
        <taxon>Planctomycetia</taxon>
        <taxon>Pirellulales</taxon>
        <taxon>Lacipirellulaceae</taxon>
        <taxon>Aeoliella</taxon>
    </lineage>
</organism>
<accession>A0A9X2F687</accession>
<evidence type="ECO:0000313" key="2">
    <source>
        <dbReference type="EMBL" id="MCO6042398.1"/>
    </source>
</evidence>
<comment type="caution">
    <text evidence="2">The sequence shown here is derived from an EMBL/GenBank/DDBJ whole genome shotgun (WGS) entry which is preliminary data.</text>
</comment>
<dbReference type="SUPFAM" id="SSF53383">
    <property type="entry name" value="PLP-dependent transferases"/>
    <property type="match status" value="1"/>
</dbReference>
<proteinExistence type="predicted"/>
<keyword evidence="2" id="KW-0032">Aminotransferase</keyword>
<keyword evidence="3" id="KW-1185">Reference proteome</keyword>
<protein>
    <submittedName>
        <fullName evidence="2">Aminotransferase class III-fold pyridoxal phosphate-dependent enzyme</fullName>
    </submittedName>
</protein>
<dbReference type="GO" id="GO:0008483">
    <property type="term" value="F:transaminase activity"/>
    <property type="evidence" value="ECO:0007669"/>
    <property type="project" value="UniProtKB-KW"/>
</dbReference>
<reference evidence="2" key="1">
    <citation type="submission" date="2022-06" db="EMBL/GenBank/DDBJ databases">
        <title>Aeoliella straminimaris, a novel planctomycete from sediments.</title>
        <authorList>
            <person name="Vitorino I.R."/>
            <person name="Lage O.M."/>
        </authorList>
    </citation>
    <scope>NUCLEOTIDE SEQUENCE</scope>
    <source>
        <strain evidence="2">ICT_H6.2</strain>
    </source>
</reference>
<dbReference type="RefSeq" id="WP_252850498.1">
    <property type="nucleotide sequence ID" value="NZ_JAMXLR010000003.1"/>
</dbReference>
<dbReference type="PANTHER" id="PTHR43713:SF3">
    <property type="entry name" value="GLUTAMATE-1-SEMIALDEHYDE 2,1-AMINOMUTASE 1, CHLOROPLASTIC-RELATED"/>
    <property type="match status" value="1"/>
</dbReference>
<evidence type="ECO:0000256" key="1">
    <source>
        <dbReference type="ARBA" id="ARBA00001933"/>
    </source>
</evidence>
<dbReference type="AlphaFoldDB" id="A0A9X2F687"/>